<organism evidence="2 3">
    <name type="scientific">Phocaeicola faecium</name>
    <dbReference type="NCBI Taxonomy" id="2762213"/>
    <lineage>
        <taxon>Bacteria</taxon>
        <taxon>Pseudomonadati</taxon>
        <taxon>Bacteroidota</taxon>
        <taxon>Bacteroidia</taxon>
        <taxon>Bacteroidales</taxon>
        <taxon>Bacteroidaceae</taxon>
        <taxon>Phocaeicola</taxon>
    </lineage>
</organism>
<reference evidence="2 3" key="1">
    <citation type="submission" date="2020-08" db="EMBL/GenBank/DDBJ databases">
        <title>A Genomic Blueprint of the Chicken Gut Microbiome.</title>
        <authorList>
            <person name="Gilroy R."/>
            <person name="Ravi A."/>
            <person name="Getino M."/>
            <person name="Pursley I."/>
            <person name="Horton D.L."/>
            <person name="Alikhan N.-F."/>
            <person name="Baker D."/>
            <person name="Gharbi K."/>
            <person name="Hall N."/>
            <person name="Watson M."/>
            <person name="Adriaenssens E.M."/>
            <person name="Foster-Nyarko E."/>
            <person name="Jarju S."/>
            <person name="Secka A."/>
            <person name="Antonio M."/>
            <person name="Oren A."/>
            <person name="Chaudhuri R."/>
            <person name="La Ragione R.M."/>
            <person name="Hildebrand F."/>
            <person name="Pallen M.J."/>
        </authorList>
    </citation>
    <scope>NUCLEOTIDE SEQUENCE [LARGE SCALE GENOMIC DNA]</scope>
    <source>
        <strain evidence="2 3">Sa1YUN3</strain>
    </source>
</reference>
<dbReference type="Pfam" id="PF13304">
    <property type="entry name" value="AAA_21"/>
    <property type="match status" value="1"/>
</dbReference>
<dbReference type="PANTHER" id="PTHR32182:SF22">
    <property type="entry name" value="ATP-DEPENDENT ENDONUCLEASE, OLD FAMILY-RELATED"/>
    <property type="match status" value="1"/>
</dbReference>
<dbReference type="InterPro" id="IPR027417">
    <property type="entry name" value="P-loop_NTPase"/>
</dbReference>
<dbReference type="SUPFAM" id="SSF52540">
    <property type="entry name" value="P-loop containing nucleoside triphosphate hydrolases"/>
    <property type="match status" value="1"/>
</dbReference>
<evidence type="ECO:0000259" key="1">
    <source>
        <dbReference type="Pfam" id="PF13304"/>
    </source>
</evidence>
<protein>
    <submittedName>
        <fullName evidence="2">AAA family ATPase</fullName>
    </submittedName>
</protein>
<feature type="domain" description="ATPase AAA-type core" evidence="1">
    <location>
        <begin position="26"/>
        <end position="323"/>
    </location>
</feature>
<dbReference type="PIRSF" id="PIRSF029347">
    <property type="entry name" value="RecF"/>
    <property type="match status" value="1"/>
</dbReference>
<proteinExistence type="predicted"/>
<dbReference type="InterPro" id="IPR014555">
    <property type="entry name" value="RecF-like"/>
</dbReference>
<dbReference type="Proteomes" id="UP000616346">
    <property type="component" value="Unassembled WGS sequence"/>
</dbReference>
<keyword evidence="3" id="KW-1185">Reference proteome</keyword>
<dbReference type="PANTHER" id="PTHR32182">
    <property type="entry name" value="DNA REPLICATION AND REPAIR PROTEIN RECF"/>
    <property type="match status" value="1"/>
</dbReference>
<sequence>MLISTITLYNWKNFQHCEAHLADRCFIVGANATGKSNLLDAIRFLHDVVKQGGGLQTAVDDRGGITRIRCLSARKRTDVEIGVELKESVSGEVKWKYVLGFRHTGGGIRKSQVSIVTEQVYSAEAGGYVLNRSAESEGEDEETLKYTHLEQANANQKFREVKDFFLQVEYLNIIPQLIRESDGRQGGKDDYYGRGFLARLSVLNEATRNSYLKKINEVVRLAVPQLSELSFAKDENNMPHLEARYLHWRAQGSKQRETQFSDGTLRLIGFLFALLDGNGVVLLEEPEINLHPGIVAHIPEFIARMQRYKNRQVLITTHSYDILSDAGIDENEVLLLTATDEGTQVTNISNEEDICNVLGAGFSVADALIPRTKPDGIDELGTINLAAE</sequence>
<evidence type="ECO:0000313" key="2">
    <source>
        <dbReference type="EMBL" id="MBD8002986.1"/>
    </source>
</evidence>
<evidence type="ECO:0000313" key="3">
    <source>
        <dbReference type="Proteomes" id="UP000616346"/>
    </source>
</evidence>
<accession>A0ABR8VDX7</accession>
<dbReference type="InterPro" id="IPR003959">
    <property type="entry name" value="ATPase_AAA_core"/>
</dbReference>
<gene>
    <name evidence="2" type="ORF">H9626_12320</name>
</gene>
<name>A0ABR8VDX7_9BACT</name>
<comment type="caution">
    <text evidence="2">The sequence shown here is derived from an EMBL/GenBank/DDBJ whole genome shotgun (WGS) entry which is preliminary data.</text>
</comment>
<dbReference type="EMBL" id="JACSPQ010000017">
    <property type="protein sequence ID" value="MBD8002986.1"/>
    <property type="molecule type" value="Genomic_DNA"/>
</dbReference>
<dbReference type="RefSeq" id="WP_191710657.1">
    <property type="nucleotide sequence ID" value="NZ_JACSPQ010000017.1"/>
</dbReference>
<dbReference type="Gene3D" id="3.40.50.300">
    <property type="entry name" value="P-loop containing nucleotide triphosphate hydrolases"/>
    <property type="match status" value="1"/>
</dbReference>